<keyword evidence="4" id="KW-1185">Reference proteome</keyword>
<dbReference type="InParanoid" id="A0A2K1KG74"/>
<evidence type="ECO:0000313" key="2">
    <source>
        <dbReference type="EMBL" id="PNR52784.1"/>
    </source>
</evidence>
<sequence>MQHYISTPGCHTGERQYYAGQGRAGHPDSLTHSPPPSQTDKERPGSDLRLRQRRGAVVSWV</sequence>
<protein>
    <submittedName>
        <fullName evidence="2 3">Uncharacterized protein</fullName>
    </submittedName>
</protein>
<dbReference type="PaxDb" id="3218-PP1S14_141V6.1"/>
<organism evidence="2">
    <name type="scientific">Physcomitrium patens</name>
    <name type="common">Spreading-leaved earth moss</name>
    <name type="synonym">Physcomitrella patens</name>
    <dbReference type="NCBI Taxonomy" id="3218"/>
    <lineage>
        <taxon>Eukaryota</taxon>
        <taxon>Viridiplantae</taxon>
        <taxon>Streptophyta</taxon>
        <taxon>Embryophyta</taxon>
        <taxon>Bryophyta</taxon>
        <taxon>Bryophytina</taxon>
        <taxon>Bryopsida</taxon>
        <taxon>Funariidae</taxon>
        <taxon>Funariales</taxon>
        <taxon>Funariaceae</taxon>
        <taxon>Physcomitrium</taxon>
    </lineage>
</organism>
<dbReference type="EMBL" id="ABEU02000006">
    <property type="protein sequence ID" value="PNR52784.1"/>
    <property type="molecule type" value="Genomic_DNA"/>
</dbReference>
<proteinExistence type="predicted"/>
<dbReference type="Gramene" id="Pp3c6_18780V3.1">
    <property type="protein sequence ID" value="PAC:32976737.CDS.1"/>
    <property type="gene ID" value="Pp3c6_18780"/>
</dbReference>
<reference evidence="3" key="3">
    <citation type="submission" date="2020-12" db="UniProtKB">
        <authorList>
            <consortium name="EnsemblPlants"/>
        </authorList>
    </citation>
    <scope>IDENTIFICATION</scope>
</reference>
<dbReference type="AlphaFoldDB" id="A0A2K1KG74"/>
<name>A0A2K1KG74_PHYPA</name>
<accession>A0A2K1KG74</accession>
<dbReference type="Proteomes" id="UP000006727">
    <property type="component" value="Chromosome 6"/>
</dbReference>
<evidence type="ECO:0000313" key="3">
    <source>
        <dbReference type="EnsemblPlants" id="PAC:32976737.CDS.1"/>
    </source>
</evidence>
<reference evidence="2 4" key="2">
    <citation type="journal article" date="2018" name="Plant J.">
        <title>The Physcomitrella patens chromosome-scale assembly reveals moss genome structure and evolution.</title>
        <authorList>
            <person name="Lang D."/>
            <person name="Ullrich K.K."/>
            <person name="Murat F."/>
            <person name="Fuchs J."/>
            <person name="Jenkins J."/>
            <person name="Haas F.B."/>
            <person name="Piednoel M."/>
            <person name="Gundlach H."/>
            <person name="Van Bel M."/>
            <person name="Meyberg R."/>
            <person name="Vives C."/>
            <person name="Morata J."/>
            <person name="Symeonidi A."/>
            <person name="Hiss M."/>
            <person name="Muchero W."/>
            <person name="Kamisugi Y."/>
            <person name="Saleh O."/>
            <person name="Blanc G."/>
            <person name="Decker E.L."/>
            <person name="van Gessel N."/>
            <person name="Grimwood J."/>
            <person name="Hayes R.D."/>
            <person name="Graham S.W."/>
            <person name="Gunter L.E."/>
            <person name="McDaniel S.F."/>
            <person name="Hoernstein S.N.W."/>
            <person name="Larsson A."/>
            <person name="Li F.W."/>
            <person name="Perroud P.F."/>
            <person name="Phillips J."/>
            <person name="Ranjan P."/>
            <person name="Rokshar D.S."/>
            <person name="Rothfels C.J."/>
            <person name="Schneider L."/>
            <person name="Shu S."/>
            <person name="Stevenson D.W."/>
            <person name="Thummler F."/>
            <person name="Tillich M."/>
            <person name="Villarreal Aguilar J.C."/>
            <person name="Widiez T."/>
            <person name="Wong G.K."/>
            <person name="Wymore A."/>
            <person name="Zhang Y."/>
            <person name="Zimmer A.D."/>
            <person name="Quatrano R.S."/>
            <person name="Mayer K.F.X."/>
            <person name="Goodstein D."/>
            <person name="Casacuberta J.M."/>
            <person name="Vandepoele K."/>
            <person name="Reski R."/>
            <person name="Cuming A.C."/>
            <person name="Tuskan G.A."/>
            <person name="Maumus F."/>
            <person name="Salse J."/>
            <person name="Schmutz J."/>
            <person name="Rensing S.A."/>
        </authorList>
    </citation>
    <scope>NUCLEOTIDE SEQUENCE [LARGE SCALE GENOMIC DNA]</scope>
    <source>
        <strain evidence="3 4">cv. Gransden 2004</strain>
    </source>
</reference>
<gene>
    <name evidence="2" type="ORF">PHYPA_009159</name>
</gene>
<feature type="compositionally biased region" description="Basic and acidic residues" evidence="1">
    <location>
        <begin position="39"/>
        <end position="50"/>
    </location>
</feature>
<evidence type="ECO:0000256" key="1">
    <source>
        <dbReference type="SAM" id="MobiDB-lite"/>
    </source>
</evidence>
<evidence type="ECO:0000313" key="4">
    <source>
        <dbReference type="Proteomes" id="UP000006727"/>
    </source>
</evidence>
<feature type="region of interest" description="Disordered" evidence="1">
    <location>
        <begin position="1"/>
        <end position="61"/>
    </location>
</feature>
<dbReference type="EnsemblPlants" id="Pp3c6_18780V3.1">
    <property type="protein sequence ID" value="PAC:32976737.CDS.1"/>
    <property type="gene ID" value="Pp3c6_18780"/>
</dbReference>
<reference evidence="2 4" key="1">
    <citation type="journal article" date="2008" name="Science">
        <title>The Physcomitrella genome reveals evolutionary insights into the conquest of land by plants.</title>
        <authorList>
            <person name="Rensing S."/>
            <person name="Lang D."/>
            <person name="Zimmer A."/>
            <person name="Terry A."/>
            <person name="Salamov A."/>
            <person name="Shapiro H."/>
            <person name="Nishiyama T."/>
            <person name="Perroud P.-F."/>
            <person name="Lindquist E."/>
            <person name="Kamisugi Y."/>
            <person name="Tanahashi T."/>
            <person name="Sakakibara K."/>
            <person name="Fujita T."/>
            <person name="Oishi K."/>
            <person name="Shin-I T."/>
            <person name="Kuroki Y."/>
            <person name="Toyoda A."/>
            <person name="Suzuki Y."/>
            <person name="Hashimoto A."/>
            <person name="Yamaguchi K."/>
            <person name="Sugano A."/>
            <person name="Kohara Y."/>
            <person name="Fujiyama A."/>
            <person name="Anterola A."/>
            <person name="Aoki S."/>
            <person name="Ashton N."/>
            <person name="Barbazuk W.B."/>
            <person name="Barker E."/>
            <person name="Bennetzen J."/>
            <person name="Bezanilla M."/>
            <person name="Blankenship R."/>
            <person name="Cho S.H."/>
            <person name="Dutcher S."/>
            <person name="Estelle M."/>
            <person name="Fawcett J.A."/>
            <person name="Gundlach H."/>
            <person name="Hanada K."/>
            <person name="Heyl A."/>
            <person name="Hicks K.A."/>
            <person name="Hugh J."/>
            <person name="Lohr M."/>
            <person name="Mayer K."/>
            <person name="Melkozernov A."/>
            <person name="Murata T."/>
            <person name="Nelson D."/>
            <person name="Pils B."/>
            <person name="Prigge M."/>
            <person name="Reiss B."/>
            <person name="Renner T."/>
            <person name="Rombauts S."/>
            <person name="Rushton P."/>
            <person name="Sanderfoot A."/>
            <person name="Schween G."/>
            <person name="Shiu S.-H."/>
            <person name="Stueber K."/>
            <person name="Theodoulou F.L."/>
            <person name="Tu H."/>
            <person name="Van de Peer Y."/>
            <person name="Verrier P.J."/>
            <person name="Waters E."/>
            <person name="Wood A."/>
            <person name="Yang L."/>
            <person name="Cove D."/>
            <person name="Cuming A."/>
            <person name="Hasebe M."/>
            <person name="Lucas S."/>
            <person name="Mishler D.B."/>
            <person name="Reski R."/>
            <person name="Grigoriev I."/>
            <person name="Quatrano R.S."/>
            <person name="Boore J.L."/>
        </authorList>
    </citation>
    <scope>NUCLEOTIDE SEQUENCE [LARGE SCALE GENOMIC DNA]</scope>
    <source>
        <strain evidence="3 4">cv. Gransden 2004</strain>
    </source>
</reference>